<proteinExistence type="predicted"/>
<feature type="transmembrane region" description="Helical" evidence="1">
    <location>
        <begin position="92"/>
        <end position="112"/>
    </location>
</feature>
<keyword evidence="1" id="KW-0812">Transmembrane</keyword>
<accession>A0A0N4U8N7</accession>
<sequence length="113" mass="13765">LHLLQLLNIIFQNDALWSIHLLIYLMTTILCWIKYPRNVVFRFLTSFITVFGWIFVIFIIWTMNYLSKSTIKLQYNEVFFFFFYHIDLRSHFISLGFIIINTIFAFLAFVPFF</sequence>
<evidence type="ECO:0000256" key="1">
    <source>
        <dbReference type="SAM" id="Phobius"/>
    </source>
</evidence>
<keyword evidence="1" id="KW-0472">Membrane</keyword>
<name>A0A0N4U8N7_DRAME</name>
<organism evidence="2 3">
    <name type="scientific">Dracunculus medinensis</name>
    <name type="common">Guinea worm</name>
    <dbReference type="NCBI Taxonomy" id="318479"/>
    <lineage>
        <taxon>Eukaryota</taxon>
        <taxon>Metazoa</taxon>
        <taxon>Ecdysozoa</taxon>
        <taxon>Nematoda</taxon>
        <taxon>Chromadorea</taxon>
        <taxon>Rhabditida</taxon>
        <taxon>Spirurina</taxon>
        <taxon>Dracunculoidea</taxon>
        <taxon>Dracunculidae</taxon>
        <taxon>Dracunculus</taxon>
    </lineage>
</organism>
<evidence type="ECO:0000313" key="3">
    <source>
        <dbReference type="WBParaSite" id="DME_0000342101-mRNA-1"/>
    </source>
</evidence>
<dbReference type="Proteomes" id="UP000038040">
    <property type="component" value="Unplaced"/>
</dbReference>
<reference evidence="3" key="1">
    <citation type="submission" date="2017-02" db="UniProtKB">
        <authorList>
            <consortium name="WormBaseParasite"/>
        </authorList>
    </citation>
    <scope>IDENTIFICATION</scope>
</reference>
<feature type="transmembrane region" description="Helical" evidence="1">
    <location>
        <begin position="15"/>
        <end position="33"/>
    </location>
</feature>
<dbReference type="AlphaFoldDB" id="A0A0N4U8N7"/>
<evidence type="ECO:0000313" key="2">
    <source>
        <dbReference type="Proteomes" id="UP000038040"/>
    </source>
</evidence>
<keyword evidence="1" id="KW-1133">Transmembrane helix</keyword>
<dbReference type="WBParaSite" id="DME_0000342101-mRNA-1">
    <property type="protein sequence ID" value="DME_0000342101-mRNA-1"/>
    <property type="gene ID" value="DME_0000342101"/>
</dbReference>
<protein>
    <submittedName>
        <fullName evidence="3">Cas1_AcylT domain-containing protein</fullName>
    </submittedName>
</protein>
<feature type="transmembrane region" description="Helical" evidence="1">
    <location>
        <begin position="40"/>
        <end position="63"/>
    </location>
</feature>